<dbReference type="GO" id="GO:0000245">
    <property type="term" value="P:spliceosomal complex assembly"/>
    <property type="evidence" value="ECO:0007669"/>
    <property type="project" value="TreeGrafter"/>
</dbReference>
<dbReference type="GeneID" id="37207014"/>
<feature type="non-terminal residue" evidence="9">
    <location>
        <position position="118"/>
    </location>
</feature>
<dbReference type="InterPro" id="IPR051334">
    <property type="entry name" value="SRPK"/>
</dbReference>
<dbReference type="GO" id="GO:0004674">
    <property type="term" value="F:protein serine/threonine kinase activity"/>
    <property type="evidence" value="ECO:0007669"/>
    <property type="project" value="UniProtKB-KW"/>
</dbReference>
<keyword evidence="6" id="KW-0067">ATP-binding</keyword>
<evidence type="ECO:0000256" key="4">
    <source>
        <dbReference type="ARBA" id="ARBA00022741"/>
    </source>
</evidence>
<keyword evidence="5" id="KW-0418">Kinase</keyword>
<dbReference type="PANTHER" id="PTHR47634:SF9">
    <property type="entry name" value="PROTEIN KINASE DOMAIN-CONTAINING PROTEIN-RELATED"/>
    <property type="match status" value="1"/>
</dbReference>
<evidence type="ECO:0000313" key="9">
    <source>
        <dbReference type="EMBL" id="PYH75106.1"/>
    </source>
</evidence>
<evidence type="ECO:0000256" key="5">
    <source>
        <dbReference type="ARBA" id="ARBA00022777"/>
    </source>
</evidence>
<dbReference type="GO" id="GO:0005634">
    <property type="term" value="C:nucleus"/>
    <property type="evidence" value="ECO:0007669"/>
    <property type="project" value="TreeGrafter"/>
</dbReference>
<evidence type="ECO:0000313" key="10">
    <source>
        <dbReference type="Proteomes" id="UP000248405"/>
    </source>
</evidence>
<reference evidence="9" key="1">
    <citation type="submission" date="2016-12" db="EMBL/GenBank/DDBJ databases">
        <title>The genomes of Aspergillus section Nigri reveals drivers in fungal speciation.</title>
        <authorList>
            <consortium name="DOE Joint Genome Institute"/>
            <person name="Vesth T.C."/>
            <person name="Nybo J."/>
            <person name="Theobald S."/>
            <person name="Brandl J."/>
            <person name="Frisvad J.C."/>
            <person name="Nielsen K.F."/>
            <person name="Lyhne E.K."/>
            <person name="Kogle M.E."/>
            <person name="Kuo A."/>
            <person name="Riley R."/>
            <person name="Clum A."/>
            <person name="Nolan M."/>
            <person name="Lipzen A."/>
            <person name="Salamov A."/>
            <person name="Henrissat B."/>
            <person name="Wiebenga A."/>
            <person name="De Vries R.P."/>
            <person name="Grigoriev I.V."/>
            <person name="Mortensen U.H."/>
            <person name="Andersen M.R."/>
            <person name="Baker S.E."/>
        </authorList>
    </citation>
    <scope>NUCLEOTIDE SEQUENCE [LARGE SCALE GENOMIC DNA]</scope>
    <source>
        <strain evidence="9">CBS 113365</strain>
    </source>
</reference>
<accession>A0A319BNZ7</accession>
<keyword evidence="10" id="KW-1185">Reference proteome</keyword>
<organism evidence="9 10">
    <name type="scientific">Aspergillus vadensis (strain CBS 113365 / IMI 142717 / IBT 24658)</name>
    <dbReference type="NCBI Taxonomy" id="1448311"/>
    <lineage>
        <taxon>Eukaryota</taxon>
        <taxon>Fungi</taxon>
        <taxon>Dikarya</taxon>
        <taxon>Ascomycota</taxon>
        <taxon>Pezizomycotina</taxon>
        <taxon>Eurotiomycetes</taxon>
        <taxon>Eurotiomycetidae</taxon>
        <taxon>Eurotiales</taxon>
        <taxon>Aspergillaceae</taxon>
        <taxon>Aspergillus</taxon>
        <taxon>Aspergillus subgen. Circumdati</taxon>
    </lineage>
</organism>
<sequence>NWIKGVEALEEYQPGGYHPVMIGDMLHNRYPVVDKLGHGGYSTVWLAQDTVLKRYVAPKVNTANAQPREAKVLRTLSKLPTSLSPPAHGRSLVPMIFDEFQVQGPNGIHACYTTVPIK</sequence>
<dbReference type="GO" id="GO:0005737">
    <property type="term" value="C:cytoplasm"/>
    <property type="evidence" value="ECO:0007669"/>
    <property type="project" value="TreeGrafter"/>
</dbReference>
<comment type="catalytic activity">
    <reaction evidence="8">
        <text>L-seryl-[protein] + ATP = O-phospho-L-seryl-[protein] + ADP + H(+)</text>
        <dbReference type="Rhea" id="RHEA:17989"/>
        <dbReference type="Rhea" id="RHEA-COMP:9863"/>
        <dbReference type="Rhea" id="RHEA-COMP:11604"/>
        <dbReference type="ChEBI" id="CHEBI:15378"/>
        <dbReference type="ChEBI" id="CHEBI:29999"/>
        <dbReference type="ChEBI" id="CHEBI:30616"/>
        <dbReference type="ChEBI" id="CHEBI:83421"/>
        <dbReference type="ChEBI" id="CHEBI:456216"/>
        <dbReference type="EC" id="2.7.11.1"/>
    </reaction>
</comment>
<evidence type="ECO:0000256" key="7">
    <source>
        <dbReference type="ARBA" id="ARBA00047899"/>
    </source>
</evidence>
<dbReference type="OrthoDB" id="5979581at2759"/>
<feature type="non-terminal residue" evidence="9">
    <location>
        <position position="1"/>
    </location>
</feature>
<dbReference type="PANTHER" id="PTHR47634">
    <property type="entry name" value="PROTEIN KINASE DOMAIN-CONTAINING PROTEIN-RELATED"/>
    <property type="match status" value="1"/>
</dbReference>
<comment type="catalytic activity">
    <reaction evidence="7">
        <text>L-threonyl-[protein] + ATP = O-phospho-L-threonyl-[protein] + ADP + H(+)</text>
        <dbReference type="Rhea" id="RHEA:46608"/>
        <dbReference type="Rhea" id="RHEA-COMP:11060"/>
        <dbReference type="Rhea" id="RHEA-COMP:11605"/>
        <dbReference type="ChEBI" id="CHEBI:15378"/>
        <dbReference type="ChEBI" id="CHEBI:30013"/>
        <dbReference type="ChEBI" id="CHEBI:30616"/>
        <dbReference type="ChEBI" id="CHEBI:61977"/>
        <dbReference type="ChEBI" id="CHEBI:456216"/>
        <dbReference type="EC" id="2.7.11.1"/>
    </reaction>
</comment>
<dbReference type="SUPFAM" id="SSF56112">
    <property type="entry name" value="Protein kinase-like (PK-like)"/>
    <property type="match status" value="1"/>
</dbReference>
<dbReference type="AlphaFoldDB" id="A0A319BNZ7"/>
<evidence type="ECO:0000256" key="2">
    <source>
        <dbReference type="ARBA" id="ARBA00022527"/>
    </source>
</evidence>
<dbReference type="Gene3D" id="3.30.200.20">
    <property type="entry name" value="Phosphorylase Kinase, domain 1"/>
    <property type="match status" value="1"/>
</dbReference>
<evidence type="ECO:0000256" key="1">
    <source>
        <dbReference type="ARBA" id="ARBA00012513"/>
    </source>
</evidence>
<dbReference type="RefSeq" id="XP_025568900.1">
    <property type="nucleotide sequence ID" value="XM_025702422.1"/>
</dbReference>
<protein>
    <recommendedName>
        <fullName evidence="1">non-specific serine/threonine protein kinase</fullName>
        <ecNumber evidence="1">2.7.11.1</ecNumber>
    </recommendedName>
</protein>
<dbReference type="EC" id="2.7.11.1" evidence="1"/>
<keyword evidence="4" id="KW-0547">Nucleotide-binding</keyword>
<proteinExistence type="predicted"/>
<keyword evidence="2" id="KW-0723">Serine/threonine-protein kinase</keyword>
<dbReference type="InterPro" id="IPR011009">
    <property type="entry name" value="Kinase-like_dom_sf"/>
</dbReference>
<dbReference type="EMBL" id="KZ821614">
    <property type="protein sequence ID" value="PYH75106.1"/>
    <property type="molecule type" value="Genomic_DNA"/>
</dbReference>
<evidence type="ECO:0000256" key="8">
    <source>
        <dbReference type="ARBA" id="ARBA00048679"/>
    </source>
</evidence>
<keyword evidence="3" id="KW-0808">Transferase</keyword>
<gene>
    <name evidence="9" type="ORF">BO88DRAFT_302764</name>
</gene>
<dbReference type="GO" id="GO:0005524">
    <property type="term" value="F:ATP binding"/>
    <property type="evidence" value="ECO:0007669"/>
    <property type="project" value="UniProtKB-KW"/>
</dbReference>
<dbReference type="Proteomes" id="UP000248405">
    <property type="component" value="Unassembled WGS sequence"/>
</dbReference>
<evidence type="ECO:0000256" key="3">
    <source>
        <dbReference type="ARBA" id="ARBA00022679"/>
    </source>
</evidence>
<evidence type="ECO:0000256" key="6">
    <source>
        <dbReference type="ARBA" id="ARBA00022840"/>
    </source>
</evidence>
<name>A0A319BNZ7_ASPVC</name>
<dbReference type="GO" id="GO:0050684">
    <property type="term" value="P:regulation of mRNA processing"/>
    <property type="evidence" value="ECO:0007669"/>
    <property type="project" value="TreeGrafter"/>
</dbReference>